<name>A0A373FLJ0_COMTE</name>
<feature type="region of interest" description="Disordered" evidence="5">
    <location>
        <begin position="96"/>
        <end position="147"/>
    </location>
</feature>
<dbReference type="Proteomes" id="UP000261948">
    <property type="component" value="Unassembled WGS sequence"/>
</dbReference>
<dbReference type="InterPro" id="IPR002942">
    <property type="entry name" value="S4_RNA-bd"/>
</dbReference>
<dbReference type="GO" id="GO:0003727">
    <property type="term" value="F:single-stranded RNA binding"/>
    <property type="evidence" value="ECO:0007669"/>
    <property type="project" value="InterPro"/>
</dbReference>
<evidence type="ECO:0000256" key="1">
    <source>
        <dbReference type="ARBA" id="ARBA00008396"/>
    </source>
</evidence>
<dbReference type="SUPFAM" id="SSF55174">
    <property type="entry name" value="Alpha-L RNA-binding motif"/>
    <property type="match status" value="1"/>
</dbReference>
<dbReference type="PIRSF" id="PIRSF016821">
    <property type="entry name" value="HSP15"/>
    <property type="match status" value="1"/>
</dbReference>
<proteinExistence type="inferred from homology"/>
<dbReference type="OrthoDB" id="9797176at2"/>
<evidence type="ECO:0000313" key="8">
    <source>
        <dbReference type="Proteomes" id="UP000261948"/>
    </source>
</evidence>
<sequence>MSELESMRLDKWLWCARFYKTRSLAVEEIGKGRVTVNQANAKASREIRPGDVIQLRQGNVPKEVIVRGLSGMRGPAPVAQQLYEETAESIAKREQLAEQRRLAPEPSAALAAMHTGRPTKRDRREIDRVQSPRNSGWGDRWSASIDD</sequence>
<keyword evidence="2 4" id="KW-0694">RNA-binding</keyword>
<protein>
    <submittedName>
        <fullName evidence="7">RNA-binding S4 domain-containing protein</fullName>
    </submittedName>
</protein>
<feature type="domain" description="RNA-binding S4" evidence="6">
    <location>
        <begin position="7"/>
        <end position="70"/>
    </location>
</feature>
<accession>A0A373FLJ0</accession>
<evidence type="ECO:0000313" key="7">
    <source>
        <dbReference type="EMBL" id="RGE45016.1"/>
    </source>
</evidence>
<evidence type="ECO:0000259" key="6">
    <source>
        <dbReference type="SMART" id="SM00363"/>
    </source>
</evidence>
<dbReference type="PROSITE" id="PS50889">
    <property type="entry name" value="S4"/>
    <property type="match status" value="1"/>
</dbReference>
<dbReference type="GO" id="GO:0003677">
    <property type="term" value="F:DNA binding"/>
    <property type="evidence" value="ECO:0007669"/>
    <property type="project" value="UniProtKB-KW"/>
</dbReference>
<organism evidence="7 8">
    <name type="scientific">Comamonas testosteroni</name>
    <name type="common">Pseudomonas testosteroni</name>
    <dbReference type="NCBI Taxonomy" id="285"/>
    <lineage>
        <taxon>Bacteria</taxon>
        <taxon>Pseudomonadati</taxon>
        <taxon>Pseudomonadota</taxon>
        <taxon>Betaproteobacteria</taxon>
        <taxon>Burkholderiales</taxon>
        <taxon>Comamonadaceae</taxon>
        <taxon>Comamonas</taxon>
    </lineage>
</organism>
<dbReference type="SMART" id="SM00363">
    <property type="entry name" value="S4"/>
    <property type="match status" value="1"/>
</dbReference>
<evidence type="ECO:0000256" key="2">
    <source>
        <dbReference type="ARBA" id="ARBA00022884"/>
    </source>
</evidence>
<keyword evidence="3" id="KW-0238">DNA-binding</keyword>
<dbReference type="AlphaFoldDB" id="A0A373FLJ0"/>
<dbReference type="GO" id="GO:0034605">
    <property type="term" value="P:cellular response to heat"/>
    <property type="evidence" value="ECO:0007669"/>
    <property type="project" value="InterPro"/>
</dbReference>
<comment type="caution">
    <text evidence="7">The sequence shown here is derived from an EMBL/GenBank/DDBJ whole genome shotgun (WGS) entry which is preliminary data.</text>
</comment>
<evidence type="ECO:0000256" key="5">
    <source>
        <dbReference type="SAM" id="MobiDB-lite"/>
    </source>
</evidence>
<dbReference type="InterPro" id="IPR025708">
    <property type="entry name" value="HSP15"/>
</dbReference>
<evidence type="ECO:0000256" key="4">
    <source>
        <dbReference type="PROSITE-ProRule" id="PRU00182"/>
    </source>
</evidence>
<dbReference type="Gene3D" id="3.10.290.10">
    <property type="entry name" value="RNA-binding S4 domain"/>
    <property type="match status" value="1"/>
</dbReference>
<comment type="similarity">
    <text evidence="1">Belongs to the HSP15 family.</text>
</comment>
<gene>
    <name evidence="7" type="ORF">DZC30_11760</name>
</gene>
<reference evidence="7 8" key="1">
    <citation type="submission" date="2018-08" db="EMBL/GenBank/DDBJ databases">
        <title>Comamonas testosteroni strain SWCO2.</title>
        <authorList>
            <person name="Jiang N."/>
            <person name="Zhang X.Z."/>
        </authorList>
    </citation>
    <scope>NUCLEOTIDE SEQUENCE [LARGE SCALE GENOMIC DNA]</scope>
    <source>
        <strain evidence="7 8">SWCO2</strain>
    </source>
</reference>
<dbReference type="GO" id="GO:0043023">
    <property type="term" value="F:ribosomal large subunit binding"/>
    <property type="evidence" value="ECO:0007669"/>
    <property type="project" value="InterPro"/>
</dbReference>
<dbReference type="Pfam" id="PF01479">
    <property type="entry name" value="S4"/>
    <property type="match status" value="1"/>
</dbReference>
<keyword evidence="8" id="KW-1185">Reference proteome</keyword>
<dbReference type="InterPro" id="IPR036986">
    <property type="entry name" value="S4_RNA-bd_sf"/>
</dbReference>
<dbReference type="EMBL" id="QURR01000012">
    <property type="protein sequence ID" value="RGE45016.1"/>
    <property type="molecule type" value="Genomic_DNA"/>
</dbReference>
<evidence type="ECO:0000256" key="3">
    <source>
        <dbReference type="ARBA" id="ARBA00023125"/>
    </source>
</evidence>
<dbReference type="CDD" id="cd00165">
    <property type="entry name" value="S4"/>
    <property type="match status" value="1"/>
</dbReference>